<evidence type="ECO:0000313" key="2">
    <source>
        <dbReference type="Proteomes" id="UP000240912"/>
    </source>
</evidence>
<organism evidence="1 2">
    <name type="scientific">Pedobacter yulinensis</name>
    <dbReference type="NCBI Taxonomy" id="2126353"/>
    <lineage>
        <taxon>Bacteria</taxon>
        <taxon>Pseudomonadati</taxon>
        <taxon>Bacteroidota</taxon>
        <taxon>Sphingobacteriia</taxon>
        <taxon>Sphingobacteriales</taxon>
        <taxon>Sphingobacteriaceae</taxon>
        <taxon>Pedobacter</taxon>
    </lineage>
</organism>
<dbReference type="GO" id="GO:0006400">
    <property type="term" value="P:tRNA modification"/>
    <property type="evidence" value="ECO:0007669"/>
    <property type="project" value="InterPro"/>
</dbReference>
<gene>
    <name evidence="1" type="ORF">C7T94_01985</name>
</gene>
<dbReference type="InterPro" id="IPR009078">
    <property type="entry name" value="Ferritin-like_SF"/>
</dbReference>
<dbReference type="CDD" id="cd07910">
    <property type="entry name" value="MiaE"/>
    <property type="match status" value="1"/>
</dbReference>
<evidence type="ECO:0000313" key="1">
    <source>
        <dbReference type="EMBL" id="PST85282.1"/>
    </source>
</evidence>
<name>A0A2T3HS55_9SPHI</name>
<comment type="caution">
    <text evidence="1">The sequence shown here is derived from an EMBL/GenBank/DDBJ whole genome shotgun (WGS) entry which is preliminary data.</text>
</comment>
<dbReference type="SUPFAM" id="SSF47240">
    <property type="entry name" value="Ferritin-like"/>
    <property type="match status" value="1"/>
</dbReference>
<dbReference type="Pfam" id="PF06175">
    <property type="entry name" value="MiaE"/>
    <property type="match status" value="1"/>
</dbReference>
<protein>
    <submittedName>
        <fullName evidence="1">tRNA 2-methylthio-N6-isopentenyl adenosine(37) hydroxylase MiaE</fullName>
    </submittedName>
</protein>
<keyword evidence="2" id="KW-1185">Reference proteome</keyword>
<dbReference type="PANTHER" id="PTHR42637">
    <property type="entry name" value="TRNA-(MS[2]IO[6]A)-HYDROXYLASE"/>
    <property type="match status" value="1"/>
</dbReference>
<dbReference type="PANTHER" id="PTHR42637:SF1">
    <property type="entry name" value="TRNA 2-(METHYLSULFANYL)-N(6)-ISOPENTENYLADENOSINE(37) HYDROXYLASE"/>
    <property type="match status" value="1"/>
</dbReference>
<proteinExistence type="predicted"/>
<reference evidence="1 2" key="1">
    <citation type="submission" date="2018-03" db="EMBL/GenBank/DDBJ databases">
        <authorList>
            <person name="Keele B.F."/>
        </authorList>
    </citation>
    <scope>NUCLEOTIDE SEQUENCE [LARGE SCALE GENOMIC DNA]</scope>
    <source>
        <strain evidence="1 2">YL28-9</strain>
    </source>
</reference>
<dbReference type="InterPro" id="IPR012347">
    <property type="entry name" value="Ferritin-like"/>
</dbReference>
<dbReference type="EMBL" id="PYLS01000001">
    <property type="protein sequence ID" value="PST85282.1"/>
    <property type="molecule type" value="Genomic_DNA"/>
</dbReference>
<dbReference type="Proteomes" id="UP000240912">
    <property type="component" value="Unassembled WGS sequence"/>
</dbReference>
<dbReference type="GO" id="GO:0045301">
    <property type="term" value="F:tRNA 2-(methylsulfanyl)-N(6)-isopentenyladenosine(37) hydroxylase activity"/>
    <property type="evidence" value="ECO:0007669"/>
    <property type="project" value="InterPro"/>
</dbReference>
<dbReference type="OrthoDB" id="9802518at2"/>
<accession>A0A2T3HS55</accession>
<dbReference type="PIRSF" id="PIRSF020736">
    <property type="entry name" value="MiaE"/>
    <property type="match status" value="1"/>
</dbReference>
<dbReference type="AlphaFoldDB" id="A0A2T3HS55"/>
<dbReference type="InterPro" id="IPR010386">
    <property type="entry name" value="tRNA-Hydrxlase_MiaE"/>
</dbReference>
<dbReference type="Gene3D" id="1.20.1260.10">
    <property type="match status" value="1"/>
</dbReference>
<sequence>MLNLQLATDPFWVKNVVEGNLEALLSDHAYCEQKAASNAITLITLNPDRSELVTAMAALAQEEMDHFQRVHEHLLKRGFKLGWDKKDAYVNELARFMRKGGSAVEQLTERLLFAAMIEARSCERFKVLAAHIEDEELAGFYRELMASEANHYMLFIKLAKKYADGLDIDSRWKEWLEFEGTVITRYGKTQSVHG</sequence>